<dbReference type="AlphaFoldDB" id="A0A4Y7K8G5"/>
<dbReference type="Proteomes" id="UP000316621">
    <property type="component" value="Chromosome 7"/>
</dbReference>
<gene>
    <name evidence="1" type="ORF">C5167_031556</name>
</gene>
<evidence type="ECO:0000313" key="2">
    <source>
        <dbReference type="Proteomes" id="UP000316621"/>
    </source>
</evidence>
<keyword evidence="2" id="KW-1185">Reference proteome</keyword>
<name>A0A4Y7K8G5_PAPSO</name>
<dbReference type="Gramene" id="RZC68298">
    <property type="protein sequence ID" value="RZC68298"/>
    <property type="gene ID" value="C5167_031556"/>
</dbReference>
<organism evidence="1 2">
    <name type="scientific">Papaver somniferum</name>
    <name type="common">Opium poppy</name>
    <dbReference type="NCBI Taxonomy" id="3469"/>
    <lineage>
        <taxon>Eukaryota</taxon>
        <taxon>Viridiplantae</taxon>
        <taxon>Streptophyta</taxon>
        <taxon>Embryophyta</taxon>
        <taxon>Tracheophyta</taxon>
        <taxon>Spermatophyta</taxon>
        <taxon>Magnoliopsida</taxon>
        <taxon>Ranunculales</taxon>
        <taxon>Papaveraceae</taxon>
        <taxon>Papaveroideae</taxon>
        <taxon>Papaver</taxon>
    </lineage>
</organism>
<dbReference type="EMBL" id="CM010721">
    <property type="protein sequence ID" value="RZC68298.1"/>
    <property type="molecule type" value="Genomic_DNA"/>
</dbReference>
<accession>A0A4Y7K8G5</accession>
<proteinExistence type="predicted"/>
<dbReference type="STRING" id="3469.A0A4Y7K8G5"/>
<sequence length="83" mass="9709">MIVTSYCSYVIPKQWNLSRIHQVKLAWIVKALKCLESGYNVVECIMEIRIYKNLMEGYLPRERNGCHSKQVQFSKPNEKTVSS</sequence>
<reference evidence="1 2" key="1">
    <citation type="journal article" date="2018" name="Science">
        <title>The opium poppy genome and morphinan production.</title>
        <authorList>
            <person name="Guo L."/>
            <person name="Winzer T."/>
            <person name="Yang X."/>
            <person name="Li Y."/>
            <person name="Ning Z."/>
            <person name="He Z."/>
            <person name="Teodor R."/>
            <person name="Lu Y."/>
            <person name="Bowser T.A."/>
            <person name="Graham I.A."/>
            <person name="Ye K."/>
        </authorList>
    </citation>
    <scope>NUCLEOTIDE SEQUENCE [LARGE SCALE GENOMIC DNA]</scope>
    <source>
        <strain evidence="2">cv. HN1</strain>
        <tissue evidence="1">Leaves</tissue>
    </source>
</reference>
<evidence type="ECO:0000313" key="1">
    <source>
        <dbReference type="EMBL" id="RZC68298.1"/>
    </source>
</evidence>
<protein>
    <submittedName>
        <fullName evidence="1">Uncharacterized protein</fullName>
    </submittedName>
</protein>